<dbReference type="EMBL" id="MPGH01000014">
    <property type="protein sequence ID" value="OLN96899.1"/>
    <property type="molecule type" value="Genomic_DNA"/>
</dbReference>
<feature type="region of interest" description="Disordered" evidence="4">
    <location>
        <begin position="825"/>
        <end position="890"/>
    </location>
</feature>
<keyword evidence="1" id="KW-0677">Repeat</keyword>
<keyword evidence="6" id="KW-1185">Reference proteome</keyword>
<dbReference type="InterPro" id="IPR002110">
    <property type="entry name" value="Ankyrin_rpt"/>
</dbReference>
<evidence type="ECO:0000313" key="6">
    <source>
        <dbReference type="Proteomes" id="UP000186583"/>
    </source>
</evidence>
<dbReference type="PROSITE" id="PS50088">
    <property type="entry name" value="ANK_REPEAT"/>
    <property type="match status" value="1"/>
</dbReference>
<dbReference type="Gene3D" id="1.25.40.20">
    <property type="entry name" value="Ankyrin repeat-containing domain"/>
    <property type="match status" value="1"/>
</dbReference>
<sequence length="890" mass="97319">MASLSALGLNLRLADIDENLKSHPSALSWPISSLGPSAVSMYHDFIDDVPCFAYTEVFESGDIFQAVSPGSGIYLPSHSSPCSLPAFSVSKCRLSKTIEIEIQSPTLLQSLAVSMPSGFDFFSLLSNYAALKAHLEHLETISPSHPSTAELRLLVRHLLLERALYAGIGTEVYRSKGFLSLGQLQDMHQRSVDAGLDDLDACFSLGLLPDVLDDAFVEALSVKFTELALAGDLAALHDLCEPVVRSGEIEWQTSPNLLIELLDRGWLDVFRYVLDLASRTRDAPPTPNASFLRDITHEPLHVAIRLGHVEQVRSLLQQGADFMGVYRGDEVEVSTEQVVLTPLSAAAFWGQPEIVRLVLQHNLVAEGLREAVVIAMTNNNVEIMQILFASGLLGAPLPIITDDAVESHATFRLGEQQTSGGPSAAAMPNPHNTAIHFEADLEVFGDMRDKPSGGTHQQPNATPPKAPVRRKVSRHRRRLIGQDLVSCMNALCSQLRTVCNCATQVKLQEFANDYLSPSGVWDRGICRFRALMQDSPPLTLLEVTDSLLISNAICLSLFKDDDSLFLQFVNDLDRWRSVLPADSQLLFDSLAFGMWAFTPSGDDNFDLDQDGIRYFQELVNDLVSSERQKASAPSRMPSAGSRLAAVQRAFEEQNSHQSAGPQVISPSRSQPRHIADVASSAQRDDLVWAEFLHMERFDDLSSKRHSAHSSTTAMGWEDVLSSSVLLLASVAFSIVLVLILGLHSGSPEAPIHAVTTTRPGYLRSSTLLTDYLATHGISTIPPLRRQAEASSVTSQSSAYGSESCLSPSSSFSSLSTLGLRRGLSSSSFRKRRRSNPIATALSRPQTPGKQATLLNSTMHQDVFEREQPQQAPPRRVCVQPGEEARVSVQE</sequence>
<dbReference type="STRING" id="708187.A0A1Q8S638"/>
<gene>
    <name evidence="5" type="ORF">CCHL11_02461</name>
</gene>
<proteinExistence type="predicted"/>
<name>A0A1Q8S638_9PEZI</name>
<dbReference type="InterPro" id="IPR036770">
    <property type="entry name" value="Ankyrin_rpt-contain_sf"/>
</dbReference>
<dbReference type="OrthoDB" id="4846939at2759"/>
<dbReference type="PANTHER" id="PTHR24166:SF48">
    <property type="entry name" value="PROTEIN VAPYRIN"/>
    <property type="match status" value="1"/>
</dbReference>
<comment type="caution">
    <text evidence="5">The sequence shown here is derived from an EMBL/GenBank/DDBJ whole genome shotgun (WGS) entry which is preliminary data.</text>
</comment>
<feature type="region of interest" description="Disordered" evidence="4">
    <location>
        <begin position="650"/>
        <end position="674"/>
    </location>
</feature>
<evidence type="ECO:0000256" key="1">
    <source>
        <dbReference type="ARBA" id="ARBA00022737"/>
    </source>
</evidence>
<feature type="compositionally biased region" description="Polar residues" evidence="4">
    <location>
        <begin position="655"/>
        <end position="669"/>
    </location>
</feature>
<dbReference type="AlphaFoldDB" id="A0A1Q8S638"/>
<dbReference type="Pfam" id="PF00023">
    <property type="entry name" value="Ank"/>
    <property type="match status" value="1"/>
</dbReference>
<feature type="repeat" description="ANK" evidence="3">
    <location>
        <begin position="295"/>
        <end position="321"/>
    </location>
</feature>
<evidence type="ECO:0000256" key="2">
    <source>
        <dbReference type="ARBA" id="ARBA00023043"/>
    </source>
</evidence>
<feature type="region of interest" description="Disordered" evidence="4">
    <location>
        <begin position="796"/>
        <end position="815"/>
    </location>
</feature>
<organism evidence="5 6">
    <name type="scientific">Colletotrichum chlorophyti</name>
    <dbReference type="NCBI Taxonomy" id="708187"/>
    <lineage>
        <taxon>Eukaryota</taxon>
        <taxon>Fungi</taxon>
        <taxon>Dikarya</taxon>
        <taxon>Ascomycota</taxon>
        <taxon>Pezizomycotina</taxon>
        <taxon>Sordariomycetes</taxon>
        <taxon>Hypocreomycetidae</taxon>
        <taxon>Glomerellales</taxon>
        <taxon>Glomerellaceae</taxon>
        <taxon>Colletotrichum</taxon>
    </lineage>
</organism>
<evidence type="ECO:0000256" key="3">
    <source>
        <dbReference type="PROSITE-ProRule" id="PRU00023"/>
    </source>
</evidence>
<dbReference type="InterPro" id="IPR050889">
    <property type="entry name" value="Dendritic_Spine_Reg/Scaffold"/>
</dbReference>
<accession>A0A1Q8S638</accession>
<feature type="compositionally biased region" description="Low complexity" evidence="4">
    <location>
        <begin position="801"/>
        <end position="815"/>
    </location>
</feature>
<protein>
    <submittedName>
        <fullName evidence="5">Uncharacterized protein</fullName>
    </submittedName>
</protein>
<keyword evidence="2 3" id="KW-0040">ANK repeat</keyword>
<dbReference type="Proteomes" id="UP000186583">
    <property type="component" value="Unassembled WGS sequence"/>
</dbReference>
<evidence type="ECO:0000313" key="5">
    <source>
        <dbReference type="EMBL" id="OLN96899.1"/>
    </source>
</evidence>
<dbReference type="PANTHER" id="PTHR24166">
    <property type="entry name" value="ROLLING PEBBLES, ISOFORM B"/>
    <property type="match status" value="1"/>
</dbReference>
<dbReference type="SUPFAM" id="SSF48403">
    <property type="entry name" value="Ankyrin repeat"/>
    <property type="match status" value="1"/>
</dbReference>
<feature type="region of interest" description="Disordered" evidence="4">
    <location>
        <begin position="446"/>
        <end position="473"/>
    </location>
</feature>
<evidence type="ECO:0000256" key="4">
    <source>
        <dbReference type="SAM" id="MobiDB-lite"/>
    </source>
</evidence>
<reference evidence="5 6" key="1">
    <citation type="submission" date="2016-11" db="EMBL/GenBank/DDBJ databases">
        <title>Draft Genome Assembly of Colletotrichum chlorophyti a pathogen of herbaceous plants.</title>
        <authorList>
            <person name="Gan P."/>
            <person name="Narusaka M."/>
            <person name="Tsushima A."/>
            <person name="Narusaka Y."/>
            <person name="Takano Y."/>
            <person name="Shirasu K."/>
        </authorList>
    </citation>
    <scope>NUCLEOTIDE SEQUENCE [LARGE SCALE GENOMIC DNA]</scope>
    <source>
        <strain evidence="5 6">NTL11</strain>
    </source>
</reference>
<dbReference type="PROSITE" id="PS50297">
    <property type="entry name" value="ANK_REP_REGION"/>
    <property type="match status" value="1"/>
</dbReference>
<feature type="compositionally biased region" description="Polar residues" evidence="4">
    <location>
        <begin position="842"/>
        <end position="859"/>
    </location>
</feature>